<evidence type="ECO:0000313" key="1">
    <source>
        <dbReference type="EMBL" id="KAH7940726.1"/>
    </source>
</evidence>
<evidence type="ECO:0000313" key="2">
    <source>
        <dbReference type="Proteomes" id="UP000821865"/>
    </source>
</evidence>
<reference evidence="1" key="1">
    <citation type="submission" date="2020-05" db="EMBL/GenBank/DDBJ databases">
        <title>Large-scale comparative analyses of tick genomes elucidate their genetic diversity and vector capacities.</title>
        <authorList>
            <person name="Jia N."/>
            <person name="Wang J."/>
            <person name="Shi W."/>
            <person name="Du L."/>
            <person name="Sun Y."/>
            <person name="Zhan W."/>
            <person name="Jiang J."/>
            <person name="Wang Q."/>
            <person name="Zhang B."/>
            <person name="Ji P."/>
            <person name="Sakyi L.B."/>
            <person name="Cui X."/>
            <person name="Yuan T."/>
            <person name="Jiang B."/>
            <person name="Yang W."/>
            <person name="Lam T.T.-Y."/>
            <person name="Chang Q."/>
            <person name="Ding S."/>
            <person name="Wang X."/>
            <person name="Zhu J."/>
            <person name="Ruan X."/>
            <person name="Zhao L."/>
            <person name="Wei J."/>
            <person name="Que T."/>
            <person name="Du C."/>
            <person name="Cheng J."/>
            <person name="Dai P."/>
            <person name="Han X."/>
            <person name="Huang E."/>
            <person name="Gao Y."/>
            <person name="Liu J."/>
            <person name="Shao H."/>
            <person name="Ye R."/>
            <person name="Li L."/>
            <person name="Wei W."/>
            <person name="Wang X."/>
            <person name="Wang C."/>
            <person name="Yang T."/>
            <person name="Huo Q."/>
            <person name="Li W."/>
            <person name="Guo W."/>
            <person name="Chen H."/>
            <person name="Zhou L."/>
            <person name="Ni X."/>
            <person name="Tian J."/>
            <person name="Zhou Y."/>
            <person name="Sheng Y."/>
            <person name="Liu T."/>
            <person name="Pan Y."/>
            <person name="Xia L."/>
            <person name="Li J."/>
            <person name="Zhao F."/>
            <person name="Cao W."/>
        </authorList>
    </citation>
    <scope>NUCLEOTIDE SEQUENCE</scope>
    <source>
        <strain evidence="1">Dsil-2018</strain>
    </source>
</reference>
<comment type="caution">
    <text evidence="1">The sequence shown here is derived from an EMBL/GenBank/DDBJ whole genome shotgun (WGS) entry which is preliminary data.</text>
</comment>
<organism evidence="1 2">
    <name type="scientific">Dermacentor silvarum</name>
    <name type="common">Tick</name>
    <dbReference type="NCBI Taxonomy" id="543639"/>
    <lineage>
        <taxon>Eukaryota</taxon>
        <taxon>Metazoa</taxon>
        <taxon>Ecdysozoa</taxon>
        <taxon>Arthropoda</taxon>
        <taxon>Chelicerata</taxon>
        <taxon>Arachnida</taxon>
        <taxon>Acari</taxon>
        <taxon>Parasitiformes</taxon>
        <taxon>Ixodida</taxon>
        <taxon>Ixodoidea</taxon>
        <taxon>Ixodidae</taxon>
        <taxon>Rhipicephalinae</taxon>
        <taxon>Dermacentor</taxon>
    </lineage>
</organism>
<dbReference type="Proteomes" id="UP000821865">
    <property type="component" value="Chromosome 7"/>
</dbReference>
<protein>
    <submittedName>
        <fullName evidence="1">Uncharacterized protein</fullName>
    </submittedName>
</protein>
<proteinExistence type="predicted"/>
<name>A0ACB8CDH9_DERSI</name>
<sequence>MASTAQTRKRRDGDSSSTPSSSSSTSDSTSTTMFDVTKAAFTMTTTSEEDESSRQVVQGSSSEIQVNVQQDPAAMGVTSQSLPGPSAFNVFLPMGRSVPVMFTDQGICIPGYNAPVAAVETEEEVTTSTTTTEQQQQQAQGAPVAGIFQLLPAGSYLPTFVNMEQLEDEEKECDEDEKPTEEYDEVPEEEGPPVGIVEATVHEREMFVQMQGPLQGETAGTIGWPQLAPPLTFPSLLMPPPMSPPMSPPAPQTGPPPMYASMQAAQSYIPQQYGMLPPFGWQAQMMQSQDLAQAYGQRVLGCQLLVVPGVPQKLSTPVQAAAAATVTEVYPCGHLPQVLQMRETPPSPPPLSPPPHSPPPCPCLAGHGWAPVVVEHKIGIGGNLVAPHLALRKQQGLTPGQPDLDEKGTSEGPFAGPVWGSADGEQEYGDQGSSPVEQSSGVGEYSATGAVLGAAGLVPDASGVPGTVRRSSIETTSKSSANHRLESACDDYDRHWESHLTWTS</sequence>
<dbReference type="EMBL" id="CM023476">
    <property type="protein sequence ID" value="KAH7940726.1"/>
    <property type="molecule type" value="Genomic_DNA"/>
</dbReference>
<accession>A0ACB8CDH9</accession>
<gene>
    <name evidence="1" type="ORF">HPB49_004526</name>
</gene>
<keyword evidence="2" id="KW-1185">Reference proteome</keyword>